<evidence type="ECO:0000256" key="8">
    <source>
        <dbReference type="ARBA" id="ARBA00022840"/>
    </source>
</evidence>
<feature type="compositionally biased region" description="Basic and acidic residues" evidence="10">
    <location>
        <begin position="937"/>
        <end position="958"/>
    </location>
</feature>
<dbReference type="Gene3D" id="1.10.418.10">
    <property type="entry name" value="Calponin-like domain"/>
    <property type="match status" value="1"/>
</dbReference>
<feature type="region of interest" description="Disordered" evidence="10">
    <location>
        <begin position="1"/>
        <end position="60"/>
    </location>
</feature>
<dbReference type="InterPro" id="IPR036872">
    <property type="entry name" value="CH_dom_sf"/>
</dbReference>
<evidence type="ECO:0000259" key="13">
    <source>
        <dbReference type="PROSITE" id="PS50081"/>
    </source>
</evidence>
<dbReference type="InterPro" id="IPR001715">
    <property type="entry name" value="CH_dom"/>
</dbReference>
<dbReference type="Pfam" id="PF00307">
    <property type="entry name" value="CH"/>
    <property type="match status" value="1"/>
</dbReference>
<dbReference type="PANTHER" id="PTHR11584">
    <property type="entry name" value="SERINE/THREONINE PROTEIN KINASE"/>
    <property type="match status" value="1"/>
</dbReference>
<dbReference type="SUPFAM" id="SSF57889">
    <property type="entry name" value="Cysteine-rich domain"/>
    <property type="match status" value="1"/>
</dbReference>
<feature type="region of interest" description="Disordered" evidence="10">
    <location>
        <begin position="1614"/>
        <end position="1784"/>
    </location>
</feature>
<dbReference type="EMBL" id="KV448321">
    <property type="protein sequence ID" value="OAX37951.1"/>
    <property type="molecule type" value="Genomic_DNA"/>
</dbReference>
<reference evidence="14 15" key="1">
    <citation type="submission" date="2016-06" db="EMBL/GenBank/DDBJ databases">
        <title>Comparative genomics of the ectomycorrhizal sister species Rhizopogon vinicolor and Rhizopogon vesiculosus (Basidiomycota: Boletales) reveals a divergence of the mating type B locus.</title>
        <authorList>
            <consortium name="DOE Joint Genome Institute"/>
            <person name="Mujic A.B."/>
            <person name="Kuo A."/>
            <person name="Tritt A."/>
            <person name="Lipzen A."/>
            <person name="Chen C."/>
            <person name="Johnson J."/>
            <person name="Sharma A."/>
            <person name="Barry K."/>
            <person name="Grigoriev I.V."/>
            <person name="Spatafora J.W."/>
        </authorList>
    </citation>
    <scope>NUCLEOTIDE SEQUENCE [LARGE SCALE GENOMIC DNA]</scope>
    <source>
        <strain evidence="14 15">AM-OR11-026</strain>
    </source>
</reference>
<feature type="compositionally biased region" description="Pro residues" evidence="10">
    <location>
        <begin position="294"/>
        <end position="303"/>
    </location>
</feature>
<feature type="compositionally biased region" description="Low complexity" evidence="10">
    <location>
        <begin position="38"/>
        <end position="50"/>
    </location>
</feature>
<feature type="compositionally biased region" description="Low complexity" evidence="10">
    <location>
        <begin position="152"/>
        <end position="166"/>
    </location>
</feature>
<feature type="region of interest" description="Disordered" evidence="10">
    <location>
        <begin position="365"/>
        <end position="479"/>
    </location>
</feature>
<evidence type="ECO:0000313" key="14">
    <source>
        <dbReference type="EMBL" id="OAX37951.1"/>
    </source>
</evidence>
<dbReference type="InParanoid" id="A0A1B7MZF8"/>
<proteinExistence type="inferred from homology"/>
<dbReference type="PROSITE" id="PS00107">
    <property type="entry name" value="PROTEIN_KINASE_ATP"/>
    <property type="match status" value="1"/>
</dbReference>
<feature type="compositionally biased region" description="Polar residues" evidence="10">
    <location>
        <begin position="1724"/>
        <end position="1733"/>
    </location>
</feature>
<evidence type="ECO:0000256" key="5">
    <source>
        <dbReference type="ARBA" id="ARBA00022741"/>
    </source>
</evidence>
<dbReference type="InterPro" id="IPR011009">
    <property type="entry name" value="Kinase-like_dom_sf"/>
</dbReference>
<feature type="region of interest" description="Disordered" evidence="10">
    <location>
        <begin position="680"/>
        <end position="839"/>
    </location>
</feature>
<dbReference type="Gene3D" id="3.30.60.20">
    <property type="match status" value="1"/>
</dbReference>
<evidence type="ECO:0000256" key="10">
    <source>
        <dbReference type="SAM" id="MobiDB-lite"/>
    </source>
</evidence>
<feature type="domain" description="Phorbol-ester/DAG-type" evidence="13">
    <location>
        <begin position="1549"/>
        <end position="1596"/>
    </location>
</feature>
<dbReference type="InterPro" id="IPR002219">
    <property type="entry name" value="PKC_DAG/PE"/>
</dbReference>
<feature type="domain" description="Calponin-homology (CH)" evidence="12">
    <location>
        <begin position="558"/>
        <end position="668"/>
    </location>
</feature>
<dbReference type="PANTHER" id="PTHR11584:SF369">
    <property type="entry name" value="MITOGEN-ACTIVATED PROTEIN KINASE KINASE KINASE 19-RELATED"/>
    <property type="match status" value="1"/>
</dbReference>
<evidence type="ECO:0000256" key="2">
    <source>
        <dbReference type="ARBA" id="ARBA00022527"/>
    </source>
</evidence>
<feature type="compositionally biased region" description="Pro residues" evidence="10">
    <location>
        <begin position="274"/>
        <end position="285"/>
    </location>
</feature>
<feature type="compositionally biased region" description="Basic and acidic residues" evidence="10">
    <location>
        <begin position="423"/>
        <end position="449"/>
    </location>
</feature>
<dbReference type="CDD" id="cd00029">
    <property type="entry name" value="C1"/>
    <property type="match status" value="1"/>
</dbReference>
<evidence type="ECO:0000256" key="1">
    <source>
        <dbReference type="ARBA" id="ARBA00006529"/>
    </source>
</evidence>
<dbReference type="PROSITE" id="PS50081">
    <property type="entry name" value="ZF_DAG_PE_2"/>
    <property type="match status" value="1"/>
</dbReference>
<dbReference type="SMART" id="SM00109">
    <property type="entry name" value="C1"/>
    <property type="match status" value="1"/>
</dbReference>
<dbReference type="Pfam" id="PF00130">
    <property type="entry name" value="C1_1"/>
    <property type="match status" value="1"/>
</dbReference>
<feature type="region of interest" description="Disordered" evidence="10">
    <location>
        <begin position="978"/>
        <end position="1166"/>
    </location>
</feature>
<feature type="compositionally biased region" description="Polar residues" evidence="10">
    <location>
        <begin position="201"/>
        <end position="220"/>
    </location>
</feature>
<dbReference type="Proteomes" id="UP000092154">
    <property type="component" value="Unassembled WGS sequence"/>
</dbReference>
<feature type="region of interest" description="Disordered" evidence="10">
    <location>
        <begin position="1796"/>
        <end position="1818"/>
    </location>
</feature>
<evidence type="ECO:0008006" key="16">
    <source>
        <dbReference type="Google" id="ProtNLM"/>
    </source>
</evidence>
<evidence type="ECO:0000256" key="6">
    <source>
        <dbReference type="ARBA" id="ARBA00022777"/>
    </source>
</evidence>
<feature type="compositionally biased region" description="Polar residues" evidence="10">
    <location>
        <begin position="810"/>
        <end position="822"/>
    </location>
</feature>
<feature type="compositionally biased region" description="Low complexity" evidence="10">
    <location>
        <begin position="365"/>
        <end position="386"/>
    </location>
</feature>
<dbReference type="PRINTS" id="PR00888">
    <property type="entry name" value="SM22CALPONIN"/>
</dbReference>
<dbReference type="PROSITE" id="PS00479">
    <property type="entry name" value="ZF_DAG_PE_1"/>
    <property type="match status" value="1"/>
</dbReference>
<feature type="compositionally biased region" description="Polar residues" evidence="10">
    <location>
        <begin position="872"/>
        <end position="883"/>
    </location>
</feature>
<dbReference type="CDD" id="cd00014">
    <property type="entry name" value="CH_SF"/>
    <property type="match status" value="1"/>
</dbReference>
<feature type="domain" description="Protein kinase" evidence="11">
    <location>
        <begin position="1215"/>
        <end position="1466"/>
    </location>
</feature>
<protein>
    <recommendedName>
        <fullName evidence="16">Pkinase-domain-containing protein</fullName>
    </recommendedName>
</protein>
<feature type="compositionally biased region" description="Low complexity" evidence="10">
    <location>
        <begin position="884"/>
        <end position="894"/>
    </location>
</feature>
<evidence type="ECO:0000256" key="3">
    <source>
        <dbReference type="ARBA" id="ARBA00022679"/>
    </source>
</evidence>
<keyword evidence="2" id="KW-0723">Serine/threonine-protein kinase</keyword>
<dbReference type="Pfam" id="PF00069">
    <property type="entry name" value="Pkinase"/>
    <property type="match status" value="1"/>
</dbReference>
<feature type="region of interest" description="Disordered" evidence="10">
    <location>
        <begin position="133"/>
        <end position="166"/>
    </location>
</feature>
<feature type="binding site" evidence="9">
    <location>
        <position position="1244"/>
    </location>
    <ligand>
        <name>ATP</name>
        <dbReference type="ChEBI" id="CHEBI:30616"/>
    </ligand>
</feature>
<feature type="compositionally biased region" description="Polar residues" evidence="10">
    <location>
        <begin position="1626"/>
        <end position="1649"/>
    </location>
</feature>
<dbReference type="CDD" id="cd06627">
    <property type="entry name" value="STKc_Cdc7_like"/>
    <property type="match status" value="1"/>
</dbReference>
<dbReference type="GO" id="GO:0005524">
    <property type="term" value="F:ATP binding"/>
    <property type="evidence" value="ECO:0007669"/>
    <property type="project" value="UniProtKB-UniRule"/>
</dbReference>
<feature type="compositionally biased region" description="Polar residues" evidence="10">
    <location>
        <begin position="256"/>
        <end position="268"/>
    </location>
</feature>
<dbReference type="GO" id="GO:0004674">
    <property type="term" value="F:protein serine/threonine kinase activity"/>
    <property type="evidence" value="ECO:0007669"/>
    <property type="project" value="UniProtKB-KW"/>
</dbReference>
<accession>A0A1B7MZF8</accession>
<dbReference type="InterPro" id="IPR017441">
    <property type="entry name" value="Protein_kinase_ATP_BS"/>
</dbReference>
<dbReference type="InterPro" id="IPR046349">
    <property type="entry name" value="C1-like_sf"/>
</dbReference>
<feature type="region of interest" description="Disordered" evidence="10">
    <location>
        <begin position="872"/>
        <end position="958"/>
    </location>
</feature>
<evidence type="ECO:0000259" key="11">
    <source>
        <dbReference type="PROSITE" id="PS50011"/>
    </source>
</evidence>
<dbReference type="InterPro" id="IPR000719">
    <property type="entry name" value="Prot_kinase_dom"/>
</dbReference>
<feature type="compositionally biased region" description="Low complexity" evidence="10">
    <location>
        <begin position="1004"/>
        <end position="1017"/>
    </location>
</feature>
<gene>
    <name evidence="14" type="ORF">K503DRAFT_201249</name>
</gene>
<dbReference type="Gene3D" id="1.10.510.10">
    <property type="entry name" value="Transferase(Phosphotransferase) domain 1"/>
    <property type="match status" value="1"/>
</dbReference>
<sequence>MRLTHGSNRLPKTHISNPFHMVSRQLGNGGRSPPPSSRTPEPSSSSSYASAQEVPEAPPLTFKRLRSSLEQSLKTATRSRARVLSHTDEFATVTANVKGKEKAPEEHAIVVKGQEKDKKKFGMLKRLESRVGLRRTAQESTAVPTTSLDASHTNATTNATGTHGNNADVVTKSRQAGFTSFATPSLRQASLSSPALHLPSQEMSLPSSQSATMKTSTNALVTPARDRTRRASIQPIKSKEISGPQPLASRHEHRSGTATPDRSGTASPRANKCRPPPIFSPPRGPSPRRSHDLPSPPGTPTPPSGSRGQFNDLSRRPVTASATYLPLRSSASPSPTPKRPVSPTHARTPFKTTVTPASYQGLTSASASHLSLNSSSPPTTPTPARRPSVDAPQRPSVDVSQRPSIDAPRRSSIDAPQRSSLDTLRRPSAEVPRKGSGETHRRPSVEAQRRLTASPVPRASSPQFTVRPRATSPSQRTPAYTQNRQFNLSTASLISPSTPEQREVIRAATSLLCKELRKAPPHLARSEAQKEWAEVEVRLQPLVRLERVWGKSGGGGASSSQVSVGGTGSNVLSSAGEERERKLFCEALRDGVVLCQLVNKHCPGTITRIDHREDGFKHTSNITKFIAACSQHGVPSDDILYRDDLIQTTPETLCRVARTIISLIKLFENPVVDRAKVITGQGRKSAVMASKNGPYRPVSPSSPTSSTPNLLPRSVSPTSRSGLTHRRWSPPERSDSPQSNGTAKRVTVMNGSSTQSNSDREIDDVPSIKGPSLTPRSPFRAHSRAGLTDHSSSVSPLSDFQPLDIPFPQDSASQVSSPSTTDYAADYPPRQSRTSSNLTDNTAYSSIFDLRRASSSNQNKFGTIRTVTTEATSCSETPSFTRTEASSVAASMAEEMGRRRSGEPAARLRERRPSEPGIPDLVSLAEEEENSACGSSSREHQKESLRPREPPREQETEAQVRVRLGKGKWPDDFLDAFKAQTPTPSRPIPIATSSNHNYVDTPISSSPLSASPARRFSLASRHNDSTESIPRRPTHRTRQSADVPHILMPKDSVLRLDGSPEGSPGSKVILRRQSTRGGARRNGVYYPRNGLDEPGTGKDDDPHIAFPRAVSGEHVARATPSPDFPSRGDGANNQDTPRVRGRFQSDVEDARRRSRPTSYDEMGRPRRSRYESMVNLGVASANASASDLMSRDSGDGGAVRQTVVVKEEGKPATHFQLGNCIGRGQFGTVYRALNLTTGQMVAVKRIRLEGLKEDEVAQLMKEVDLMKRLSHPSIVKYEGMSRDEQYLNIVLEFAESGSLGQMLKAFGKLNEHLVVSYVVKILEGLHYLHRCDVVHCDLKAANILTTKTGNIKLSDFGVSLNLKAIEREKDVAGTPNWMAPEVIELKGASTKSDIWSLGCTVVELLTGRPPYGDITNTMTVMFRIVEDEMPIPEESSEPLKDFLQQCFQKEPLMRPDAELLCEHPWLKKNWDALKELRPQDSIPFLRRVSTDIHKTDFAYLASMDAFRIDSPVTVAPVEEEPSRSPRGRLSSGPTSPISLPDDTPFTPKDHSFIKTTFGKPMVCGVCRDSVRRGAVICDKCNLITHAKCAHEAPPTCDLRSQLLQYAEQGSPTGISLDGLNGLHPPRSSTTVPSEISFVTPSPRQSLDVASSSPGRSPSPPHPTASKFMNAFKRSRSSLSTDNRPPNSASPSPIPEPLSHEEVTPKRKPSRPQPNFMSSRERPHSLSSNSTAPNAASMRTADSQSSRLEPGRKSYLSMVEPDPDTPPPVPEKNFISTHPMTATINNPTETLSRHIAGALPNETNHQKRRTEKSSGCTIQ</sequence>
<dbReference type="PROSITE" id="PS50011">
    <property type="entry name" value="PROTEIN_KINASE_DOM"/>
    <property type="match status" value="1"/>
</dbReference>
<evidence type="ECO:0000256" key="7">
    <source>
        <dbReference type="ARBA" id="ARBA00022833"/>
    </source>
</evidence>
<feature type="compositionally biased region" description="Polar residues" evidence="10">
    <location>
        <begin position="789"/>
        <end position="798"/>
    </location>
</feature>
<dbReference type="OrthoDB" id="8693905at2759"/>
<evidence type="ECO:0000313" key="15">
    <source>
        <dbReference type="Proteomes" id="UP000092154"/>
    </source>
</evidence>
<feature type="compositionally biased region" description="Polar residues" evidence="10">
    <location>
        <begin position="1773"/>
        <end position="1784"/>
    </location>
</feature>
<keyword evidence="3" id="KW-0808">Transferase</keyword>
<keyword evidence="8 9" id="KW-0067">ATP-binding</keyword>
<keyword evidence="15" id="KW-1185">Reference proteome</keyword>
<dbReference type="GO" id="GO:0046872">
    <property type="term" value="F:metal ion binding"/>
    <property type="evidence" value="ECO:0007669"/>
    <property type="project" value="UniProtKB-KW"/>
</dbReference>
<keyword evidence="5 9" id="KW-0547">Nucleotide-binding</keyword>
<dbReference type="InterPro" id="IPR008271">
    <property type="entry name" value="Ser/Thr_kinase_AS"/>
</dbReference>
<dbReference type="SUPFAM" id="SSF47576">
    <property type="entry name" value="Calponin-homology domain, CH-domain"/>
    <property type="match status" value="1"/>
</dbReference>
<dbReference type="SUPFAM" id="SSF56112">
    <property type="entry name" value="Protein kinase-like (PK-like)"/>
    <property type="match status" value="1"/>
</dbReference>
<dbReference type="SMART" id="SM00033">
    <property type="entry name" value="CH"/>
    <property type="match status" value="1"/>
</dbReference>
<organism evidence="14 15">
    <name type="scientific">Rhizopogon vinicolor AM-OR11-026</name>
    <dbReference type="NCBI Taxonomy" id="1314800"/>
    <lineage>
        <taxon>Eukaryota</taxon>
        <taxon>Fungi</taxon>
        <taxon>Dikarya</taxon>
        <taxon>Basidiomycota</taxon>
        <taxon>Agaricomycotina</taxon>
        <taxon>Agaricomycetes</taxon>
        <taxon>Agaricomycetidae</taxon>
        <taxon>Boletales</taxon>
        <taxon>Suillineae</taxon>
        <taxon>Rhizopogonaceae</taxon>
        <taxon>Rhizopogon</taxon>
    </lineage>
</organism>
<dbReference type="SMART" id="SM00220">
    <property type="entry name" value="S_TKc"/>
    <property type="match status" value="1"/>
</dbReference>
<evidence type="ECO:0000256" key="9">
    <source>
        <dbReference type="PROSITE-ProRule" id="PRU10141"/>
    </source>
</evidence>
<feature type="compositionally biased region" description="Polar residues" evidence="10">
    <location>
        <begin position="138"/>
        <end position="151"/>
    </location>
</feature>
<dbReference type="STRING" id="1314800.A0A1B7MZF8"/>
<feature type="compositionally biased region" description="Basic and acidic residues" evidence="10">
    <location>
        <begin position="895"/>
        <end position="914"/>
    </location>
</feature>
<dbReference type="PROSITE" id="PS50021">
    <property type="entry name" value="CH"/>
    <property type="match status" value="1"/>
</dbReference>
<feature type="region of interest" description="Disordered" evidence="10">
    <location>
        <begin position="199"/>
        <end position="352"/>
    </location>
</feature>
<feature type="compositionally biased region" description="Low complexity" evidence="10">
    <location>
        <begin position="694"/>
        <end position="714"/>
    </location>
</feature>
<feature type="region of interest" description="Disordered" evidence="10">
    <location>
        <begin position="1515"/>
        <end position="1546"/>
    </location>
</feature>
<evidence type="ECO:0000256" key="4">
    <source>
        <dbReference type="ARBA" id="ARBA00022723"/>
    </source>
</evidence>
<name>A0A1B7MZF8_9AGAM</name>
<dbReference type="PROSITE" id="PS00108">
    <property type="entry name" value="PROTEIN_KINASE_ST"/>
    <property type="match status" value="1"/>
</dbReference>
<keyword evidence="4" id="KW-0479">Metal-binding</keyword>
<evidence type="ECO:0000259" key="12">
    <source>
        <dbReference type="PROSITE" id="PS50021"/>
    </source>
</evidence>
<keyword evidence="7" id="KW-0862">Zinc</keyword>
<feature type="compositionally biased region" description="Polar residues" evidence="10">
    <location>
        <begin position="1676"/>
        <end position="1690"/>
    </location>
</feature>
<comment type="similarity">
    <text evidence="1">Belongs to the protein kinase superfamily. STE Ser/Thr protein kinase family. MAP kinase kinase kinase subfamily.</text>
</comment>
<feature type="compositionally biased region" description="Low complexity" evidence="10">
    <location>
        <begin position="1527"/>
        <end position="1536"/>
    </location>
</feature>
<keyword evidence="6" id="KW-0418">Kinase</keyword>
<dbReference type="InterPro" id="IPR003096">
    <property type="entry name" value="SM22_calponin"/>
</dbReference>
<dbReference type="FunFam" id="3.30.200.20:FF:000042">
    <property type="entry name" value="Aurora kinase A"/>
    <property type="match status" value="1"/>
</dbReference>